<evidence type="ECO:0000256" key="4">
    <source>
        <dbReference type="SAM" id="MobiDB-lite"/>
    </source>
</evidence>
<organism evidence="5 6">
    <name type="scientific">Fusarium piperis</name>
    <dbReference type="NCBI Taxonomy" id="1435070"/>
    <lineage>
        <taxon>Eukaryota</taxon>
        <taxon>Fungi</taxon>
        <taxon>Dikarya</taxon>
        <taxon>Ascomycota</taxon>
        <taxon>Pezizomycotina</taxon>
        <taxon>Sordariomycetes</taxon>
        <taxon>Hypocreomycetidae</taxon>
        <taxon>Hypocreales</taxon>
        <taxon>Nectriaceae</taxon>
        <taxon>Fusarium</taxon>
        <taxon>Fusarium solani species complex</taxon>
    </lineage>
</organism>
<evidence type="ECO:0000256" key="3">
    <source>
        <dbReference type="PROSITE-ProRule" id="PRU00023"/>
    </source>
</evidence>
<dbReference type="InterPro" id="IPR002110">
    <property type="entry name" value="Ankyrin_rpt"/>
</dbReference>
<dbReference type="PANTHER" id="PTHR24198">
    <property type="entry name" value="ANKYRIN REPEAT AND PROTEIN KINASE DOMAIN-CONTAINING PROTEIN"/>
    <property type="match status" value="1"/>
</dbReference>
<dbReference type="Gene3D" id="1.25.40.20">
    <property type="entry name" value="Ankyrin repeat-containing domain"/>
    <property type="match status" value="4"/>
</dbReference>
<feature type="repeat" description="ANK" evidence="3">
    <location>
        <begin position="334"/>
        <end position="357"/>
    </location>
</feature>
<dbReference type="EMBL" id="JAPEUR010000266">
    <property type="protein sequence ID" value="KAJ4313171.1"/>
    <property type="molecule type" value="Genomic_DNA"/>
</dbReference>
<sequence length="1193" mass="133096">MTEENTSSLGRDGQTIGGNVETNPAPSTTRQPETAEPPAELDSPSRSLSPEPPPPDDDRTELHKFIQDIDSGVKDSKGLREILDRLEEDQIYQCSPNNDDRNALHMAVERGMLWAVEQLLDYKRVAKSILSEGDGEGRQPLHIACLNGHMDIAALLLERGAKIEATQSFGATPLDEASWKGHKVVVEFLLSRDANTQVVDSNGWSPIRSAAEWGREEVVQVLLDSNPANINDGDADGETPLYAASREGYEKVVDILLKKHAAIDKNDDAGRTPLYGASRNGNKEVVDLILKGNADIDKADNEGRTPLYRASQAGHEAVVGLLLEKAKVDEADNEGRTPLHAASQAGYEAVVDLLLKKAKVDLTDHRGRTPVMLASQNGHAACVQRLVEAHANCNLQTKKEESSKTALHYALESSAGGKLGQHDVVVELLKGNADPGIRNKKGETALHLAARSNDFCTYEKIQERMEDAEKKLQNEEGDTALSLVLKTHPHDILKLMTEESAHKFDAADEMEALLWAAQEEANHHHAVSLFKKRQGLMNTPPENPDSLSAIQWAAYLEMPSVLWLLLATSRSLETQEARRSELTKAEKLLNKAKRLPREKKDLGGAKADKSAKRETEDHSNGKREEEEAAESDQKGGSSPRRDKDLVLAILRNPPPVITSREKEKLEKPTIDEEEAEFLRKLAPKAAVIDYSHSAKDDKSALFTQFRRVHEVIYGTGPLKITKERAMTLEKLKRMNDSPAFQEACKMQEDRLGKSLFTWVHLPATNIPYITLSQQLEEQDVDKNDKDGGGRQQEQEAKGREGNDQEVDKKKTQLQEASKAYRDLLKHYQDNDTVIHGSATLDESFYHFSGKKETPEQEAQEEDRRQRNRSQVVTKSKYPEGVSGKPYWPLVRVNQLWVWIIGGKWLITATTHSVDQLEDHFLNDVLEYIAKQATKEGREVGSPSPLEMAKTIVNYCVDSYDRKPAEEIYGIDYSIRQIFSNSINKIVRQDTELFRDFLGRIGAEPSREDDQTGVEGSGAPKEKEVAPKKGGKGNTTENIEKAIRDAAWLAAEIRDIRDELQMLQAVANHQMRIQKKLEKESSADNGLWESYVMSDIGDMIKSADRIKSNVEMMLSLEQSQTANNQAKESVRQGEVAGRQTTETIQQGKLANKQAELANKQAEESVQQGKLLMIFTAITAFFVGVLSRHLQRIWN</sequence>
<dbReference type="Pfam" id="PF00023">
    <property type="entry name" value="Ank"/>
    <property type="match status" value="1"/>
</dbReference>
<feature type="compositionally biased region" description="Polar residues" evidence="4">
    <location>
        <begin position="20"/>
        <end position="32"/>
    </location>
</feature>
<dbReference type="InterPro" id="IPR036770">
    <property type="entry name" value="Ankyrin_rpt-contain_sf"/>
</dbReference>
<feature type="region of interest" description="Disordered" evidence="4">
    <location>
        <begin position="1"/>
        <end position="61"/>
    </location>
</feature>
<dbReference type="AlphaFoldDB" id="A0A9W8W639"/>
<evidence type="ECO:0000256" key="1">
    <source>
        <dbReference type="ARBA" id="ARBA00022737"/>
    </source>
</evidence>
<feature type="repeat" description="ANK" evidence="3">
    <location>
        <begin position="169"/>
        <end position="201"/>
    </location>
</feature>
<feature type="region of interest" description="Disordered" evidence="4">
    <location>
        <begin position="588"/>
        <end position="647"/>
    </location>
</feature>
<feature type="repeat" description="ANK" evidence="3">
    <location>
        <begin position="269"/>
        <end position="301"/>
    </location>
</feature>
<keyword evidence="6" id="KW-1185">Reference proteome</keyword>
<dbReference type="PROSITE" id="PS50088">
    <property type="entry name" value="ANK_REPEAT"/>
    <property type="match status" value="7"/>
</dbReference>
<evidence type="ECO:0008006" key="7">
    <source>
        <dbReference type="Google" id="ProtNLM"/>
    </source>
</evidence>
<feature type="region of interest" description="Disordered" evidence="4">
    <location>
        <begin position="1119"/>
        <end position="1139"/>
    </location>
</feature>
<feature type="repeat" description="ANK" evidence="3">
    <location>
        <begin position="366"/>
        <end position="398"/>
    </location>
</feature>
<accession>A0A9W8W639</accession>
<dbReference type="SMART" id="SM00248">
    <property type="entry name" value="ANK"/>
    <property type="match status" value="14"/>
</dbReference>
<keyword evidence="2 3" id="KW-0040">ANK repeat</keyword>
<evidence type="ECO:0000256" key="2">
    <source>
        <dbReference type="ARBA" id="ARBA00023043"/>
    </source>
</evidence>
<evidence type="ECO:0000313" key="5">
    <source>
        <dbReference type="EMBL" id="KAJ4313171.1"/>
    </source>
</evidence>
<name>A0A9W8W639_9HYPO</name>
<feature type="region of interest" description="Disordered" evidence="4">
    <location>
        <begin position="1003"/>
        <end position="1034"/>
    </location>
</feature>
<keyword evidence="1" id="KW-0677">Repeat</keyword>
<feature type="region of interest" description="Disordered" evidence="4">
    <location>
        <begin position="849"/>
        <end position="877"/>
    </location>
</feature>
<dbReference type="Pfam" id="PF12796">
    <property type="entry name" value="Ank_2"/>
    <property type="match status" value="3"/>
</dbReference>
<feature type="compositionally biased region" description="Low complexity" evidence="4">
    <location>
        <begin position="40"/>
        <end position="49"/>
    </location>
</feature>
<reference evidence="5" key="1">
    <citation type="submission" date="2022-10" db="EMBL/GenBank/DDBJ databases">
        <title>Tapping the CABI collections for fungal endophytes: first genome assemblies for Collariella, Neodidymelliopsis, Ascochyta clinopodiicola, Didymella pomorum, Didymosphaeria variabile, Neocosmospora piperis and Neocucurbitaria cava.</title>
        <authorList>
            <person name="Hill R."/>
        </authorList>
    </citation>
    <scope>NUCLEOTIDE SEQUENCE</scope>
    <source>
        <strain evidence="5">IMI 366586</strain>
    </source>
</reference>
<dbReference type="OrthoDB" id="341259at2759"/>
<dbReference type="PROSITE" id="PS50297">
    <property type="entry name" value="ANK_REP_REGION"/>
    <property type="match status" value="7"/>
</dbReference>
<dbReference type="Pfam" id="PF13637">
    <property type="entry name" value="Ank_4"/>
    <property type="match status" value="1"/>
</dbReference>
<feature type="region of interest" description="Disordered" evidence="4">
    <location>
        <begin position="780"/>
        <end position="812"/>
    </location>
</feature>
<dbReference type="Proteomes" id="UP001140502">
    <property type="component" value="Unassembled WGS sequence"/>
</dbReference>
<protein>
    <recommendedName>
        <fullName evidence="7">Ankyrin repeat protein</fullName>
    </recommendedName>
</protein>
<feature type="repeat" description="ANK" evidence="3">
    <location>
        <begin position="136"/>
        <end position="168"/>
    </location>
</feature>
<feature type="repeat" description="ANK" evidence="3">
    <location>
        <begin position="236"/>
        <end position="268"/>
    </location>
</feature>
<gene>
    <name evidence="5" type="ORF">N0V84_009550</name>
</gene>
<evidence type="ECO:0000313" key="6">
    <source>
        <dbReference type="Proteomes" id="UP001140502"/>
    </source>
</evidence>
<proteinExistence type="predicted"/>
<dbReference type="PANTHER" id="PTHR24198:SF165">
    <property type="entry name" value="ANKYRIN REPEAT-CONTAINING PROTEIN-RELATED"/>
    <property type="match status" value="1"/>
</dbReference>
<feature type="repeat" description="ANK" evidence="3">
    <location>
        <begin position="302"/>
        <end position="334"/>
    </location>
</feature>
<feature type="compositionally biased region" description="Basic and acidic residues" evidence="4">
    <location>
        <begin position="598"/>
        <end position="625"/>
    </location>
</feature>
<dbReference type="SUPFAM" id="SSF48403">
    <property type="entry name" value="Ankyrin repeat"/>
    <property type="match status" value="2"/>
</dbReference>
<comment type="caution">
    <text evidence="5">The sequence shown here is derived from an EMBL/GenBank/DDBJ whole genome shotgun (WGS) entry which is preliminary data.</text>
</comment>